<evidence type="ECO:0000256" key="4">
    <source>
        <dbReference type="ARBA" id="ARBA00022691"/>
    </source>
</evidence>
<dbReference type="InterPro" id="IPR029026">
    <property type="entry name" value="tRNA_m1G_MTases_N"/>
</dbReference>
<proteinExistence type="inferred from homology"/>
<feature type="binding site" evidence="6">
    <location>
        <position position="107"/>
    </location>
    <ligand>
        <name>S-adenosyl-L-methionine</name>
        <dbReference type="ChEBI" id="CHEBI:59789"/>
    </ligand>
</feature>
<keyword evidence="3 6" id="KW-0808">Transferase</keyword>
<gene>
    <name evidence="6" type="primary">trmL</name>
    <name evidence="8" type="ORF">ACFQDM_11155</name>
</gene>
<dbReference type="SUPFAM" id="SSF75217">
    <property type="entry name" value="alpha/beta knot"/>
    <property type="match status" value="1"/>
</dbReference>
<dbReference type="RefSeq" id="WP_377379029.1">
    <property type="nucleotide sequence ID" value="NZ_JBHSSW010000012.1"/>
</dbReference>
<reference evidence="9" key="1">
    <citation type="journal article" date="2019" name="Int. J. Syst. Evol. Microbiol.">
        <title>The Global Catalogue of Microorganisms (GCM) 10K type strain sequencing project: providing services to taxonomists for standard genome sequencing and annotation.</title>
        <authorList>
            <consortium name="The Broad Institute Genomics Platform"/>
            <consortium name="The Broad Institute Genome Sequencing Center for Infectious Disease"/>
            <person name="Wu L."/>
            <person name="Ma J."/>
        </authorList>
    </citation>
    <scope>NUCLEOTIDE SEQUENCE [LARGE SCALE GENOMIC DNA]</scope>
    <source>
        <strain evidence="9">CGMCC-1.15741</strain>
    </source>
</reference>
<dbReference type="Proteomes" id="UP001596303">
    <property type="component" value="Unassembled WGS sequence"/>
</dbReference>
<evidence type="ECO:0000313" key="9">
    <source>
        <dbReference type="Proteomes" id="UP001596303"/>
    </source>
</evidence>
<keyword evidence="2 6" id="KW-0489">Methyltransferase</keyword>
<accession>A0ABW1SAQ6</accession>
<evidence type="ECO:0000256" key="5">
    <source>
        <dbReference type="ARBA" id="ARBA00022694"/>
    </source>
</evidence>
<dbReference type="HAMAP" id="MF_01885">
    <property type="entry name" value="tRNA_methyltr_TrmL"/>
    <property type="match status" value="1"/>
</dbReference>
<comment type="caution">
    <text evidence="6">Lacks conserved residue(s) required for the propagation of feature annotation.</text>
</comment>
<comment type="subunit">
    <text evidence="6">Homodimer.</text>
</comment>
<keyword evidence="1 6" id="KW-0963">Cytoplasm</keyword>
<evidence type="ECO:0000256" key="1">
    <source>
        <dbReference type="ARBA" id="ARBA00022490"/>
    </source>
</evidence>
<dbReference type="PANTHER" id="PTHR42971">
    <property type="entry name" value="TRNA (CYTIDINE(34)-2'-O)-METHYLTRANSFERASE"/>
    <property type="match status" value="1"/>
</dbReference>
<evidence type="ECO:0000259" key="7">
    <source>
        <dbReference type="Pfam" id="PF00588"/>
    </source>
</evidence>
<organism evidence="8 9">
    <name type="scientific">Ponticaulis profundi</name>
    <dbReference type="NCBI Taxonomy" id="2665222"/>
    <lineage>
        <taxon>Bacteria</taxon>
        <taxon>Pseudomonadati</taxon>
        <taxon>Pseudomonadota</taxon>
        <taxon>Alphaproteobacteria</taxon>
        <taxon>Hyphomonadales</taxon>
        <taxon>Hyphomonadaceae</taxon>
        <taxon>Ponticaulis</taxon>
    </lineage>
</organism>
<comment type="function">
    <text evidence="6">Methylates the ribose at the nucleotide 34 wobble position in the two leucyl isoacceptors tRNA(Leu)(CmAA) and tRNA(Leu)(cmnm5UmAA). Catalyzes the methyl transfer from S-adenosyl-L-methionine to the 2'-OH of the wobble nucleotide.</text>
</comment>
<dbReference type="InterPro" id="IPR016914">
    <property type="entry name" value="TrmL"/>
</dbReference>
<keyword evidence="4 6" id="KW-0949">S-adenosyl-L-methionine</keyword>
<comment type="similarity">
    <text evidence="6">Belongs to the class IV-like SAM-binding methyltransferase superfamily. RNA methyltransferase TrmH family. TrmL subfamily.</text>
</comment>
<dbReference type="InterPro" id="IPR029028">
    <property type="entry name" value="Alpha/beta_knot_MTases"/>
</dbReference>
<comment type="caution">
    <text evidence="8">The sequence shown here is derived from an EMBL/GenBank/DDBJ whole genome shotgun (WGS) entry which is preliminary data.</text>
</comment>
<keyword evidence="9" id="KW-1185">Reference proteome</keyword>
<dbReference type="PANTHER" id="PTHR42971:SF1">
    <property type="entry name" value="TRNA (CYTIDINE(34)-2'-O)-METHYLTRANSFERASE"/>
    <property type="match status" value="1"/>
</dbReference>
<name>A0ABW1SAQ6_9PROT</name>
<evidence type="ECO:0000313" key="8">
    <source>
        <dbReference type="EMBL" id="MFC6198644.1"/>
    </source>
</evidence>
<feature type="binding site" evidence="6">
    <location>
        <position position="135"/>
    </location>
    <ligand>
        <name>S-adenosyl-L-methionine</name>
        <dbReference type="ChEBI" id="CHEBI:59789"/>
    </ligand>
</feature>
<dbReference type="Gene3D" id="3.40.1280.10">
    <property type="match status" value="1"/>
</dbReference>
<dbReference type="PIRSF" id="PIRSF029256">
    <property type="entry name" value="SpoU_TrmH_prd"/>
    <property type="match status" value="1"/>
</dbReference>
<dbReference type="InterPro" id="IPR001537">
    <property type="entry name" value="SpoU_MeTrfase"/>
</dbReference>
<keyword evidence="5 6" id="KW-0819">tRNA processing</keyword>
<dbReference type="EC" id="2.1.1.207" evidence="6"/>
<feature type="domain" description="tRNA/rRNA methyltransferase SpoU type" evidence="7">
    <location>
        <begin position="7"/>
        <end position="145"/>
    </location>
</feature>
<evidence type="ECO:0000256" key="2">
    <source>
        <dbReference type="ARBA" id="ARBA00022603"/>
    </source>
</evidence>
<dbReference type="Pfam" id="PF00588">
    <property type="entry name" value="SpoU_methylase"/>
    <property type="match status" value="1"/>
</dbReference>
<comment type="subcellular location">
    <subcellularLocation>
        <location evidence="6">Cytoplasm</location>
    </subcellularLocation>
</comment>
<evidence type="ECO:0000256" key="3">
    <source>
        <dbReference type="ARBA" id="ARBA00022679"/>
    </source>
</evidence>
<feature type="binding site" evidence="6">
    <location>
        <position position="127"/>
    </location>
    <ligand>
        <name>S-adenosyl-L-methionine</name>
        <dbReference type="ChEBI" id="CHEBI:59789"/>
    </ligand>
</feature>
<evidence type="ECO:0000256" key="6">
    <source>
        <dbReference type="HAMAP-Rule" id="MF_01885"/>
    </source>
</evidence>
<comment type="catalytic activity">
    <reaction evidence="6">
        <text>5-carboxymethylaminomethyluridine(34) in tRNA(Leu) + S-adenosyl-L-methionine = 5-carboxymethylaminomethyl-2'-O-methyluridine(34) in tRNA(Leu) + S-adenosyl-L-homocysteine + H(+)</text>
        <dbReference type="Rhea" id="RHEA:43088"/>
        <dbReference type="Rhea" id="RHEA-COMP:10333"/>
        <dbReference type="Rhea" id="RHEA-COMP:10334"/>
        <dbReference type="ChEBI" id="CHEBI:15378"/>
        <dbReference type="ChEBI" id="CHEBI:57856"/>
        <dbReference type="ChEBI" id="CHEBI:59789"/>
        <dbReference type="ChEBI" id="CHEBI:74508"/>
        <dbReference type="ChEBI" id="CHEBI:74511"/>
        <dbReference type="EC" id="2.1.1.207"/>
    </reaction>
</comment>
<dbReference type="EMBL" id="JBHSSW010000012">
    <property type="protein sequence ID" value="MFC6198644.1"/>
    <property type="molecule type" value="Genomic_DNA"/>
</dbReference>
<sequence length="162" mass="17800">MKEADTLRVSFYQPDIPQNLGTTIRLSACFGVSMDIIEPCGFPLTARALRRSVMDYGGLADVQRVDSVDSYFDDAKKHHERVILFTTKGATPLNEFFFEKNDRLLFGRESAGVPDDVHERADGRVVIPLVAGARSINVATAAAIGVFEALRQTGQLTPPQTD</sequence>
<protein>
    <recommendedName>
        <fullName evidence="6">tRNA (cytidine(34)-2'-O)-methyltransferase</fullName>
        <ecNumber evidence="6">2.1.1.207</ecNumber>
    </recommendedName>
    <alternativeName>
        <fullName evidence="6">tRNA (cytidine/uridine-2'-O-)-methyltransferase TrmL</fullName>
    </alternativeName>
</protein>
<comment type="catalytic activity">
    <reaction evidence="6">
        <text>cytidine(34) in tRNA + S-adenosyl-L-methionine = 2'-O-methylcytidine(34) in tRNA + S-adenosyl-L-homocysteine + H(+)</text>
        <dbReference type="Rhea" id="RHEA:43084"/>
        <dbReference type="Rhea" id="RHEA-COMP:10331"/>
        <dbReference type="Rhea" id="RHEA-COMP:10332"/>
        <dbReference type="ChEBI" id="CHEBI:15378"/>
        <dbReference type="ChEBI" id="CHEBI:57856"/>
        <dbReference type="ChEBI" id="CHEBI:59789"/>
        <dbReference type="ChEBI" id="CHEBI:74495"/>
        <dbReference type="ChEBI" id="CHEBI:82748"/>
        <dbReference type="EC" id="2.1.1.207"/>
    </reaction>
</comment>